<protein>
    <recommendedName>
        <fullName evidence="3">DUF1127 domain-containing protein</fullName>
    </recommendedName>
</protein>
<gene>
    <name evidence="1" type="ORF">J2782_003783</name>
</gene>
<dbReference type="EMBL" id="JAVDQT010000008">
    <property type="protein sequence ID" value="MDR6434035.1"/>
    <property type="molecule type" value="Genomic_DNA"/>
</dbReference>
<name>A0ABU1MDB3_9HYPH</name>
<proteinExistence type="predicted"/>
<evidence type="ECO:0008006" key="3">
    <source>
        <dbReference type="Google" id="ProtNLM"/>
    </source>
</evidence>
<dbReference type="RefSeq" id="WP_310015311.1">
    <property type="nucleotide sequence ID" value="NZ_JAVDQT010000008.1"/>
</dbReference>
<reference evidence="1 2" key="1">
    <citation type="submission" date="2023-07" db="EMBL/GenBank/DDBJ databases">
        <title>Sorghum-associated microbial communities from plants grown in Nebraska, USA.</title>
        <authorList>
            <person name="Schachtman D."/>
        </authorList>
    </citation>
    <scope>NUCLEOTIDE SEQUENCE [LARGE SCALE GENOMIC DNA]</scope>
    <source>
        <strain evidence="1 2">DS1730</strain>
    </source>
</reference>
<dbReference type="Proteomes" id="UP001184614">
    <property type="component" value="Unassembled WGS sequence"/>
</dbReference>
<evidence type="ECO:0000313" key="2">
    <source>
        <dbReference type="Proteomes" id="UP001184614"/>
    </source>
</evidence>
<comment type="caution">
    <text evidence="1">The sequence shown here is derived from an EMBL/GenBank/DDBJ whole genome shotgun (WGS) entry which is preliminary data.</text>
</comment>
<accession>A0ABU1MDB3</accession>
<keyword evidence="2" id="KW-1185">Reference proteome</keyword>
<organism evidence="1 2">
    <name type="scientific">Brucella pseudogrignonensis</name>
    <dbReference type="NCBI Taxonomy" id="419475"/>
    <lineage>
        <taxon>Bacteria</taxon>
        <taxon>Pseudomonadati</taxon>
        <taxon>Pseudomonadota</taxon>
        <taxon>Alphaproteobacteria</taxon>
        <taxon>Hyphomicrobiales</taxon>
        <taxon>Brucellaceae</taxon>
        <taxon>Brucella/Ochrobactrum group</taxon>
        <taxon>Brucella</taxon>
    </lineage>
</organism>
<sequence length="61" mass="7361">MAFAIAPLLAILKEYRRRQNERRRFILTQRALDELPGELRKDMGWPDRYLEQRKAKQCNGE</sequence>
<evidence type="ECO:0000313" key="1">
    <source>
        <dbReference type="EMBL" id="MDR6434035.1"/>
    </source>
</evidence>